<comment type="caution">
    <text evidence="2">The sequence shown here is derived from an EMBL/GenBank/DDBJ whole genome shotgun (WGS) entry which is preliminary data.</text>
</comment>
<evidence type="ECO:0000256" key="1">
    <source>
        <dbReference type="SAM" id="MobiDB-lite"/>
    </source>
</evidence>
<proteinExistence type="predicted"/>
<reference evidence="2 3" key="1">
    <citation type="submission" date="2020-08" db="EMBL/GenBank/DDBJ databases">
        <title>Sequencing the genomes of 1000 actinobacteria strains.</title>
        <authorList>
            <person name="Klenk H.-P."/>
        </authorList>
    </citation>
    <scope>NUCLEOTIDE SEQUENCE [LARGE SCALE GENOMIC DNA]</scope>
    <source>
        <strain evidence="2 3">DSM 43768</strain>
    </source>
</reference>
<keyword evidence="3" id="KW-1185">Reference proteome</keyword>
<protein>
    <submittedName>
        <fullName evidence="2">Uncharacterized protein</fullName>
    </submittedName>
</protein>
<feature type="compositionally biased region" description="Basic and acidic residues" evidence="1">
    <location>
        <begin position="41"/>
        <end position="50"/>
    </location>
</feature>
<name>A0A7X0P5B9_9ACTN</name>
<evidence type="ECO:0000313" key="3">
    <source>
        <dbReference type="Proteomes" id="UP000565579"/>
    </source>
</evidence>
<dbReference type="RefSeq" id="WP_345151339.1">
    <property type="nucleotide sequence ID" value="NZ_BAAAXY010000167.1"/>
</dbReference>
<feature type="region of interest" description="Disordered" evidence="1">
    <location>
        <begin position="27"/>
        <end position="50"/>
    </location>
</feature>
<sequence>MEDWYEVARRDGIYRGKASITGTFRNGESFKVTEGTSSGSVDRERPEPIT</sequence>
<dbReference type="AlphaFoldDB" id="A0A7X0P5B9"/>
<dbReference type="Proteomes" id="UP000565579">
    <property type="component" value="Unassembled WGS sequence"/>
</dbReference>
<dbReference type="EMBL" id="JACHMI010000001">
    <property type="protein sequence ID" value="MBB6555381.1"/>
    <property type="molecule type" value="Genomic_DNA"/>
</dbReference>
<evidence type="ECO:0000313" key="2">
    <source>
        <dbReference type="EMBL" id="MBB6555381.1"/>
    </source>
</evidence>
<accession>A0A7X0P5B9</accession>
<organism evidence="2 3">
    <name type="scientific">Nonomuraea rubra</name>
    <dbReference type="NCBI Taxonomy" id="46180"/>
    <lineage>
        <taxon>Bacteria</taxon>
        <taxon>Bacillati</taxon>
        <taxon>Actinomycetota</taxon>
        <taxon>Actinomycetes</taxon>
        <taxon>Streptosporangiales</taxon>
        <taxon>Streptosporangiaceae</taxon>
        <taxon>Nonomuraea</taxon>
    </lineage>
</organism>
<gene>
    <name evidence="2" type="ORF">HD593_010176</name>
</gene>